<dbReference type="Gene3D" id="1.10.260.40">
    <property type="entry name" value="lambda repressor-like DNA-binding domains"/>
    <property type="match status" value="1"/>
</dbReference>
<proteinExistence type="predicted"/>
<reference evidence="3" key="1">
    <citation type="submission" date="2017-09" db="EMBL/GenBank/DDBJ databases">
        <title>Depth-based differentiation of microbial function through sediment-hosted aquifers and enrichment of novel symbionts in the deep terrestrial subsurface.</title>
        <authorList>
            <person name="Probst A.J."/>
            <person name="Ladd B."/>
            <person name="Jarett J.K."/>
            <person name="Geller-Mcgrath D.E."/>
            <person name="Sieber C.M.K."/>
            <person name="Emerson J.B."/>
            <person name="Anantharaman K."/>
            <person name="Thomas B.C."/>
            <person name="Malmstrom R."/>
            <person name="Stieglmeier M."/>
            <person name="Klingl A."/>
            <person name="Woyke T."/>
            <person name="Ryan C.M."/>
            <person name="Banfield J.F."/>
        </authorList>
    </citation>
    <scope>NUCLEOTIDE SEQUENCE [LARGE SCALE GENOMIC DNA]</scope>
</reference>
<dbReference type="GO" id="GO:0003677">
    <property type="term" value="F:DNA binding"/>
    <property type="evidence" value="ECO:0007669"/>
    <property type="project" value="InterPro"/>
</dbReference>
<dbReference type="InterPro" id="IPR010982">
    <property type="entry name" value="Lambda_DNA-bd_dom_sf"/>
</dbReference>
<evidence type="ECO:0008006" key="4">
    <source>
        <dbReference type="Google" id="ProtNLM"/>
    </source>
</evidence>
<dbReference type="PANTHER" id="PTHR34475:SF1">
    <property type="entry name" value="CYTOSKELETON PROTEIN RODZ"/>
    <property type="match status" value="1"/>
</dbReference>
<dbReference type="Pfam" id="PF13413">
    <property type="entry name" value="HTH_25"/>
    <property type="match status" value="1"/>
</dbReference>
<gene>
    <name evidence="2" type="ORF">COY90_00690</name>
</gene>
<dbReference type="InterPro" id="IPR050400">
    <property type="entry name" value="Bact_Cytoskel_RodZ"/>
</dbReference>
<protein>
    <recommendedName>
        <fullName evidence="4">HTH cro/C1-type domain-containing protein</fullName>
    </recommendedName>
</protein>
<dbReference type="InterPro" id="IPR013783">
    <property type="entry name" value="Ig-like_fold"/>
</dbReference>
<dbReference type="Gene3D" id="2.60.40.10">
    <property type="entry name" value="Immunoglobulins"/>
    <property type="match status" value="1"/>
</dbReference>
<comment type="caution">
    <text evidence="2">The sequence shown here is derived from an EMBL/GenBank/DDBJ whole genome shotgun (WGS) entry which is preliminary data.</text>
</comment>
<sequence>MLSVGELLQKQRIRKGYDLAHIEKQIKIRAQFLKAVEENNWNIFSSKIYIVGIIKNYARFLGLEEKKVVAFFRREYEQKDDIHFKKRVSSRYLISDTKKIVRIGLIIICLFFVTYFGFQLFTYLTPPQLLLIEPKQSSFKHIDKIKVIGKTEKEASVHIFGERIYQNKAGFFEYDFPLKQEKNILTIEAVGANGKKTTITKEFFLKQ</sequence>
<keyword evidence="1" id="KW-0812">Transmembrane</keyword>
<keyword evidence="1" id="KW-1133">Transmembrane helix</keyword>
<organism evidence="2 3">
    <name type="scientific">Candidatus Roizmanbacteria bacterium CG_4_10_14_0_8_um_filter_39_9</name>
    <dbReference type="NCBI Taxonomy" id="1974829"/>
    <lineage>
        <taxon>Bacteria</taxon>
        <taxon>Candidatus Roizmaniibacteriota</taxon>
    </lineage>
</organism>
<evidence type="ECO:0000313" key="2">
    <source>
        <dbReference type="EMBL" id="PIY69421.1"/>
    </source>
</evidence>
<keyword evidence="1" id="KW-0472">Membrane</keyword>
<evidence type="ECO:0000313" key="3">
    <source>
        <dbReference type="Proteomes" id="UP000230108"/>
    </source>
</evidence>
<feature type="transmembrane region" description="Helical" evidence="1">
    <location>
        <begin position="100"/>
        <end position="124"/>
    </location>
</feature>
<dbReference type="Proteomes" id="UP000230108">
    <property type="component" value="Unassembled WGS sequence"/>
</dbReference>
<dbReference type="PANTHER" id="PTHR34475">
    <property type="match status" value="1"/>
</dbReference>
<name>A0A2M7QDY3_9BACT</name>
<dbReference type="AlphaFoldDB" id="A0A2M7QDY3"/>
<evidence type="ECO:0000256" key="1">
    <source>
        <dbReference type="SAM" id="Phobius"/>
    </source>
</evidence>
<dbReference type="EMBL" id="PFLF01000020">
    <property type="protein sequence ID" value="PIY69421.1"/>
    <property type="molecule type" value="Genomic_DNA"/>
</dbReference>
<accession>A0A2M7QDY3</accession>